<accession>A0ABS7PQU8</accession>
<evidence type="ECO:0000256" key="6">
    <source>
        <dbReference type="SAM" id="Phobius"/>
    </source>
</evidence>
<evidence type="ECO:0000313" key="9">
    <source>
        <dbReference type="Proteomes" id="UP000706039"/>
    </source>
</evidence>
<evidence type="ECO:0000313" key="8">
    <source>
        <dbReference type="EMBL" id="MBY8823703.1"/>
    </source>
</evidence>
<dbReference type="InterPro" id="IPR050189">
    <property type="entry name" value="MFS_Efflux_Transporters"/>
</dbReference>
<dbReference type="Pfam" id="PF07690">
    <property type="entry name" value="MFS_1"/>
    <property type="match status" value="1"/>
</dbReference>
<feature type="transmembrane region" description="Helical" evidence="6">
    <location>
        <begin position="296"/>
        <end position="314"/>
    </location>
</feature>
<sequence>MTAGDGGDALPPPPAAVWAAIYLGVAAATLPAVLPVMVGVFAERFGYGVAGGGMIASMNMGGILVGSLFCPIIATRLSWAAMVRVGLAVMIAGNLLTMLDGHYAYVAATRILSGLGEGVVGGICYAAMGRAARPGRAISLYLAGQSIVGMVGLGSFGWIAASFGWQWLFLALSAIALPGFWLARPIGAAQRRERDGARPLRLGGDRLAIGALAAILAYFIGMASLWPFLERIGVGKGLGAAPIAFALSVSAFGGLAGSLAASALAERMPQRAGLLVGAAILACGVVALTLPIGAAGFVAAICLFTFAWPFQYAFKFGLLASVDRGGRMVALTPAITGAGLTIGPAVGGILLQYLGLGAVGAFCLGCVAVAVAGALWVRARAAG</sequence>
<dbReference type="PANTHER" id="PTHR43124">
    <property type="entry name" value="PURINE EFFLUX PUMP PBUE"/>
    <property type="match status" value="1"/>
</dbReference>
<protein>
    <submittedName>
        <fullName evidence="8">MFS transporter</fullName>
    </submittedName>
</protein>
<feature type="transmembrane region" description="Helical" evidence="6">
    <location>
        <begin position="272"/>
        <end position="290"/>
    </location>
</feature>
<dbReference type="PANTHER" id="PTHR43124:SF10">
    <property type="entry name" value="PURINE EFFLUX PUMP PBUE"/>
    <property type="match status" value="1"/>
</dbReference>
<feature type="transmembrane region" description="Helical" evidence="6">
    <location>
        <begin position="140"/>
        <end position="161"/>
    </location>
</feature>
<keyword evidence="3 6" id="KW-0812">Transmembrane</keyword>
<feature type="transmembrane region" description="Helical" evidence="6">
    <location>
        <begin position="20"/>
        <end position="42"/>
    </location>
</feature>
<feature type="transmembrane region" description="Helical" evidence="6">
    <location>
        <begin position="207"/>
        <end position="229"/>
    </location>
</feature>
<evidence type="ECO:0000256" key="4">
    <source>
        <dbReference type="ARBA" id="ARBA00022989"/>
    </source>
</evidence>
<keyword evidence="4 6" id="KW-1133">Transmembrane helix</keyword>
<feature type="transmembrane region" description="Helical" evidence="6">
    <location>
        <begin position="326"/>
        <end position="347"/>
    </location>
</feature>
<organism evidence="8 9">
    <name type="scientific">Sphingomonas colocasiae</name>
    <dbReference type="NCBI Taxonomy" id="1848973"/>
    <lineage>
        <taxon>Bacteria</taxon>
        <taxon>Pseudomonadati</taxon>
        <taxon>Pseudomonadota</taxon>
        <taxon>Alphaproteobacteria</taxon>
        <taxon>Sphingomonadales</taxon>
        <taxon>Sphingomonadaceae</taxon>
        <taxon>Sphingomonas</taxon>
    </lineage>
</organism>
<dbReference type="Proteomes" id="UP000706039">
    <property type="component" value="Unassembled WGS sequence"/>
</dbReference>
<feature type="domain" description="Major facilitator superfamily (MFS) profile" evidence="7">
    <location>
        <begin position="16"/>
        <end position="383"/>
    </location>
</feature>
<keyword evidence="2" id="KW-1003">Cell membrane</keyword>
<evidence type="ECO:0000256" key="2">
    <source>
        <dbReference type="ARBA" id="ARBA00022475"/>
    </source>
</evidence>
<dbReference type="Gene3D" id="1.20.1250.20">
    <property type="entry name" value="MFS general substrate transporter like domains"/>
    <property type="match status" value="1"/>
</dbReference>
<evidence type="ECO:0000256" key="5">
    <source>
        <dbReference type="ARBA" id="ARBA00023136"/>
    </source>
</evidence>
<dbReference type="InterPro" id="IPR011701">
    <property type="entry name" value="MFS"/>
</dbReference>
<comment type="caution">
    <text evidence="8">The sequence shown here is derived from an EMBL/GenBank/DDBJ whole genome shotgun (WGS) entry which is preliminary data.</text>
</comment>
<reference evidence="8 9" key="1">
    <citation type="submission" date="2021-08" db="EMBL/GenBank/DDBJ databases">
        <authorList>
            <person name="Tuo L."/>
        </authorList>
    </citation>
    <scope>NUCLEOTIDE SEQUENCE [LARGE SCALE GENOMIC DNA]</scope>
    <source>
        <strain evidence="8 9">JCM 31229</strain>
    </source>
</reference>
<dbReference type="InterPro" id="IPR020846">
    <property type="entry name" value="MFS_dom"/>
</dbReference>
<evidence type="ECO:0000256" key="3">
    <source>
        <dbReference type="ARBA" id="ARBA00022692"/>
    </source>
</evidence>
<dbReference type="PROSITE" id="PS50850">
    <property type="entry name" value="MFS"/>
    <property type="match status" value="1"/>
</dbReference>
<proteinExistence type="predicted"/>
<evidence type="ECO:0000259" key="7">
    <source>
        <dbReference type="PROSITE" id="PS50850"/>
    </source>
</evidence>
<feature type="transmembrane region" description="Helical" evidence="6">
    <location>
        <begin position="353"/>
        <end position="377"/>
    </location>
</feature>
<dbReference type="SUPFAM" id="SSF103473">
    <property type="entry name" value="MFS general substrate transporter"/>
    <property type="match status" value="1"/>
</dbReference>
<name>A0ABS7PQU8_9SPHN</name>
<feature type="transmembrane region" description="Helical" evidence="6">
    <location>
        <begin position="102"/>
        <end position="128"/>
    </location>
</feature>
<keyword evidence="5 6" id="KW-0472">Membrane</keyword>
<feature type="transmembrane region" description="Helical" evidence="6">
    <location>
        <begin position="167"/>
        <end position="186"/>
    </location>
</feature>
<keyword evidence="9" id="KW-1185">Reference proteome</keyword>
<comment type="subcellular location">
    <subcellularLocation>
        <location evidence="1">Cell membrane</location>
        <topology evidence="1">Multi-pass membrane protein</topology>
    </subcellularLocation>
</comment>
<dbReference type="RefSeq" id="WP_222990813.1">
    <property type="nucleotide sequence ID" value="NZ_JAINVV010000007.1"/>
</dbReference>
<feature type="transmembrane region" description="Helical" evidence="6">
    <location>
        <begin position="63"/>
        <end position="82"/>
    </location>
</feature>
<feature type="transmembrane region" description="Helical" evidence="6">
    <location>
        <begin position="241"/>
        <end position="265"/>
    </location>
</feature>
<evidence type="ECO:0000256" key="1">
    <source>
        <dbReference type="ARBA" id="ARBA00004651"/>
    </source>
</evidence>
<dbReference type="EMBL" id="JAINVV010000007">
    <property type="protein sequence ID" value="MBY8823703.1"/>
    <property type="molecule type" value="Genomic_DNA"/>
</dbReference>
<gene>
    <name evidence="8" type="ORF">K7G82_15465</name>
</gene>
<dbReference type="InterPro" id="IPR036259">
    <property type="entry name" value="MFS_trans_sf"/>
</dbReference>